<evidence type="ECO:0000313" key="2">
    <source>
        <dbReference type="Proteomes" id="UP000671868"/>
    </source>
</evidence>
<dbReference type="RefSeq" id="WP_276571224.1">
    <property type="nucleotide sequence ID" value="NZ_CP053381.1"/>
</dbReference>
<protein>
    <submittedName>
        <fullName evidence="1">Type I-F CRISPR-associated endoribonuclease Cas6/Csy4</fullName>
    </submittedName>
</protein>
<gene>
    <name evidence="1" type="primary">cas6f</name>
    <name evidence="1" type="ORF">HNO51_08340</name>
</gene>
<sequence>MNRYCFSINYLPTDSDCALLSGRCITALHYFIINNHPFDIGVSFPNWSCLSLGGAIDFFCEDKDKLARFQDNEYFSMMAGHDLFEVGEIFSVVCGEYEEVRFFRNQAVDKVFPGAMRRRLARAKKRAEKRGEKFDPMKVNNSRVVDSFHSSFLESQSTGQPFMIHIQLERNVLHNGGVEGMFNSYGLATGHKHKGTVPFRSVSKL</sequence>
<reference evidence="1 2" key="1">
    <citation type="journal article" date="2021" name="Front. Microbiol.">
        <title>Aerobic Denitrification and Heterotrophic Sulfur Oxidation in the Genus Halomonas Revealed by Six Novel Species Characterizations and Genome-Based Analysis.</title>
        <authorList>
            <person name="Wang L."/>
            <person name="Shao Z."/>
        </authorList>
    </citation>
    <scope>NUCLEOTIDE SEQUENCE [LARGE SCALE GENOMIC DNA]</scope>
    <source>
        <strain evidence="1 2">MCCC 1A11059</strain>
    </source>
</reference>
<dbReference type="EMBL" id="CP053381">
    <property type="protein sequence ID" value="QTP54690.1"/>
    <property type="molecule type" value="Genomic_DNA"/>
</dbReference>
<dbReference type="Proteomes" id="UP000671868">
    <property type="component" value="Chromosome"/>
</dbReference>
<dbReference type="Gene3D" id="3.30.70.2540">
    <property type="entry name" value="CRISPR-associated endoribonuclease Cas6/Csy4"/>
    <property type="match status" value="1"/>
</dbReference>
<dbReference type="InterPro" id="IPR013396">
    <property type="entry name" value="CRISPR-assoc_prot_Csy4"/>
</dbReference>
<dbReference type="InterPro" id="IPR042564">
    <property type="entry name" value="CRISPR-Cas6/Csy4_sf"/>
</dbReference>
<name>A0ABX7W4Q0_9GAMM</name>
<organism evidence="1 2">
    <name type="scientific">Billgrantia sulfidoxydans</name>
    <dbReference type="NCBI Taxonomy" id="2733484"/>
    <lineage>
        <taxon>Bacteria</taxon>
        <taxon>Pseudomonadati</taxon>
        <taxon>Pseudomonadota</taxon>
        <taxon>Gammaproteobacteria</taxon>
        <taxon>Oceanospirillales</taxon>
        <taxon>Halomonadaceae</taxon>
        <taxon>Billgrantia</taxon>
    </lineage>
</organism>
<dbReference type="NCBIfam" id="TIGR02563">
    <property type="entry name" value="cas_Csy4"/>
    <property type="match status" value="1"/>
</dbReference>
<keyword evidence="2" id="KW-1185">Reference proteome</keyword>
<proteinExistence type="predicted"/>
<accession>A0ABX7W4Q0</accession>
<dbReference type="Pfam" id="PF09618">
    <property type="entry name" value="Cas_Csy4"/>
    <property type="match status" value="1"/>
</dbReference>
<evidence type="ECO:0000313" key="1">
    <source>
        <dbReference type="EMBL" id="QTP54690.1"/>
    </source>
</evidence>